<organism evidence="1 2">
    <name type="scientific">Larinioides sclopetarius</name>
    <dbReference type="NCBI Taxonomy" id="280406"/>
    <lineage>
        <taxon>Eukaryota</taxon>
        <taxon>Metazoa</taxon>
        <taxon>Ecdysozoa</taxon>
        <taxon>Arthropoda</taxon>
        <taxon>Chelicerata</taxon>
        <taxon>Arachnida</taxon>
        <taxon>Araneae</taxon>
        <taxon>Araneomorphae</taxon>
        <taxon>Entelegynae</taxon>
        <taxon>Araneoidea</taxon>
        <taxon>Araneidae</taxon>
        <taxon>Larinioides</taxon>
    </lineage>
</organism>
<dbReference type="AlphaFoldDB" id="A0AAV1ZLL1"/>
<dbReference type="EMBL" id="CAXIEN010000062">
    <property type="protein sequence ID" value="CAL1272616.1"/>
    <property type="molecule type" value="Genomic_DNA"/>
</dbReference>
<reference evidence="1 2" key="1">
    <citation type="submission" date="2024-04" db="EMBL/GenBank/DDBJ databases">
        <authorList>
            <person name="Rising A."/>
            <person name="Reimegard J."/>
            <person name="Sonavane S."/>
            <person name="Akerstrom W."/>
            <person name="Nylinder S."/>
            <person name="Hedman E."/>
            <person name="Kallberg Y."/>
        </authorList>
    </citation>
    <scope>NUCLEOTIDE SEQUENCE [LARGE SCALE GENOMIC DNA]</scope>
</reference>
<accession>A0AAV1ZLL1</accession>
<protein>
    <submittedName>
        <fullName evidence="1">Uncharacterized protein</fullName>
    </submittedName>
</protein>
<name>A0AAV1ZLL1_9ARAC</name>
<proteinExistence type="predicted"/>
<gene>
    <name evidence="1" type="ORF">LARSCL_LOCUS6491</name>
</gene>
<evidence type="ECO:0000313" key="2">
    <source>
        <dbReference type="Proteomes" id="UP001497382"/>
    </source>
</evidence>
<keyword evidence="2" id="KW-1185">Reference proteome</keyword>
<evidence type="ECO:0000313" key="1">
    <source>
        <dbReference type="EMBL" id="CAL1272616.1"/>
    </source>
</evidence>
<comment type="caution">
    <text evidence="1">The sequence shown here is derived from an EMBL/GenBank/DDBJ whole genome shotgun (WGS) entry which is preliminary data.</text>
</comment>
<sequence length="54" mass="6123">MWSHPNSWSSSQRQAKQRLNAKLPISLLEGIQPRQPVHLQDICTSPNLIKGNAF</sequence>
<dbReference type="Proteomes" id="UP001497382">
    <property type="component" value="Unassembled WGS sequence"/>
</dbReference>